<name>A0AA38R3G9_9PEZI</name>
<accession>A0AA38R3G9</accession>
<feature type="compositionally biased region" description="Basic and acidic residues" evidence="6">
    <location>
        <begin position="655"/>
        <end position="673"/>
    </location>
</feature>
<evidence type="ECO:0000259" key="7">
    <source>
        <dbReference type="PROSITE" id="PS50102"/>
    </source>
</evidence>
<dbReference type="SMART" id="SM00360">
    <property type="entry name" value="RRM"/>
    <property type="match status" value="4"/>
</dbReference>
<evidence type="ECO:0000256" key="2">
    <source>
        <dbReference type="ARBA" id="ARBA00022737"/>
    </source>
</evidence>
<dbReference type="CDD" id="cd12676">
    <property type="entry name" value="RRM3_Nop4p"/>
    <property type="match status" value="1"/>
</dbReference>
<dbReference type="PANTHER" id="PTHR48039:SF5">
    <property type="entry name" value="RNA-BINDING PROTEIN 28"/>
    <property type="match status" value="1"/>
</dbReference>
<feature type="compositionally biased region" description="Basic and acidic residues" evidence="6">
    <location>
        <begin position="546"/>
        <end position="573"/>
    </location>
</feature>
<dbReference type="Gene3D" id="3.30.70.330">
    <property type="match status" value="4"/>
</dbReference>
<dbReference type="PROSITE" id="PS50102">
    <property type="entry name" value="RRM"/>
    <property type="match status" value="4"/>
</dbReference>
<feature type="compositionally biased region" description="Basic and acidic residues" evidence="6">
    <location>
        <begin position="135"/>
        <end position="150"/>
    </location>
</feature>
<evidence type="ECO:0000313" key="8">
    <source>
        <dbReference type="EMBL" id="KAJ9134465.1"/>
    </source>
</evidence>
<feature type="compositionally biased region" description="Basic and acidic residues" evidence="6">
    <location>
        <begin position="244"/>
        <end position="253"/>
    </location>
</feature>
<dbReference type="PANTHER" id="PTHR48039">
    <property type="entry name" value="RNA-BINDING MOTIF PROTEIN 14B"/>
    <property type="match status" value="1"/>
</dbReference>
<evidence type="ECO:0000313" key="9">
    <source>
        <dbReference type="Proteomes" id="UP001174694"/>
    </source>
</evidence>
<keyword evidence="4" id="KW-0539">Nucleus</keyword>
<comment type="subcellular location">
    <subcellularLocation>
        <location evidence="1">Nucleus</location>
    </subcellularLocation>
</comment>
<keyword evidence="9" id="KW-1185">Reference proteome</keyword>
<dbReference type="Proteomes" id="UP001174694">
    <property type="component" value="Unassembled WGS sequence"/>
</dbReference>
<feature type="domain" description="RRM" evidence="7">
    <location>
        <begin position="340"/>
        <end position="442"/>
    </location>
</feature>
<keyword evidence="3 5" id="KW-0694">RNA-binding</keyword>
<feature type="region of interest" description="Disordered" evidence="6">
    <location>
        <begin position="655"/>
        <end position="745"/>
    </location>
</feature>
<dbReference type="InterPro" id="IPR000504">
    <property type="entry name" value="RRM_dom"/>
</dbReference>
<evidence type="ECO:0000256" key="4">
    <source>
        <dbReference type="ARBA" id="ARBA00023242"/>
    </source>
</evidence>
<feature type="region of interest" description="Disordered" evidence="6">
    <location>
        <begin position="546"/>
        <end position="576"/>
    </location>
</feature>
<evidence type="ECO:0000256" key="3">
    <source>
        <dbReference type="ARBA" id="ARBA00022884"/>
    </source>
</evidence>
<feature type="compositionally biased region" description="Basic residues" evidence="6">
    <location>
        <begin position="1"/>
        <end position="10"/>
    </location>
</feature>
<dbReference type="EMBL" id="JANBVO010000043">
    <property type="protein sequence ID" value="KAJ9134465.1"/>
    <property type="molecule type" value="Genomic_DNA"/>
</dbReference>
<dbReference type="InterPro" id="IPR035979">
    <property type="entry name" value="RBD_domain_sf"/>
</dbReference>
<dbReference type="Pfam" id="PF00076">
    <property type="entry name" value="RRM_1"/>
    <property type="match status" value="3"/>
</dbReference>
<reference evidence="8" key="1">
    <citation type="submission" date="2022-07" db="EMBL/GenBank/DDBJ databases">
        <title>Fungi with potential for degradation of polypropylene.</title>
        <authorList>
            <person name="Gostincar C."/>
        </authorList>
    </citation>
    <scope>NUCLEOTIDE SEQUENCE</scope>
    <source>
        <strain evidence="8">EXF-13308</strain>
    </source>
</reference>
<feature type="region of interest" description="Disordered" evidence="6">
    <location>
        <begin position="237"/>
        <end position="274"/>
    </location>
</feature>
<evidence type="ECO:0000256" key="6">
    <source>
        <dbReference type="SAM" id="MobiDB-lite"/>
    </source>
</evidence>
<dbReference type="InterPro" id="IPR012677">
    <property type="entry name" value="Nucleotide-bd_a/b_plait_sf"/>
</dbReference>
<sequence>MAKSAGQKRRREAEAIQEQKAAETQGEDAHPSKKSRVEEKRSLFVRSLPPTATSEGLTEFFSQHYPVKHATVVVDPSTKKSRGYGFVTFTDADDALEAKEKLNNELWEGRRLRLDVAEPRNRVTGGGKSEASSKVAEKKKQREQELEEARKPPKLIIRNLPWSVKTSADLVRLFQSFGKVKYADLPQSKGKLAGFGFVTMRGKKNAEKAMEAVNGKQIDGRTLAVDWAVSKEVWEMQKGNEGTVEEKETRDDVDNAEGSPDAKPKAKKIAAQVKMSQADADLQNFMQNHMENLEEEEGESEEEDDDAEANDSQIESEDIEEETDERVPEGKPKRLTDNSTTIFIRNLPFTTGDEDLKLHFKAHFGPVRYARVVMDRATERPAGTGFVCFVNMDDFKACLKGAPRHQPVTSNAKHSVLQNELVDPEGKYTIDGRVLQLASAVSKDEATRLAEDGVSARKGQDRDKRRLYLLSEGTIAKGSPLYALLSPAEVKLRETSAAQRKKLIEGNPSLHLSLTRLAVRNIPRNMNSKELKALAREAVVGFAKDAREGRRQPLSKEELRRGGEQEKEAEERRKAKKKGIVSQAKIVFETKEGSKTNEEGGKSRGYGFIEYSSHRLALMGLRWLNGHALKNEAGKTVRLVVEFAIENANVISRRKAAEERARTRAHGGGRDNDEGGQEAADGPKGRKQVVRREKGRKPRDEEEGAGQKEDPPPTKDAAAKLAMRQRIIGRKRMIRKKKASTRRAT</sequence>
<feature type="domain" description="RRM" evidence="7">
    <location>
        <begin position="515"/>
        <end position="639"/>
    </location>
</feature>
<comment type="caution">
    <text evidence="8">The sequence shown here is derived from an EMBL/GenBank/DDBJ whole genome shotgun (WGS) entry which is preliminary data.</text>
</comment>
<feature type="region of interest" description="Disordered" evidence="6">
    <location>
        <begin position="1"/>
        <end position="42"/>
    </location>
</feature>
<feature type="domain" description="RRM" evidence="7">
    <location>
        <begin position="153"/>
        <end position="230"/>
    </location>
</feature>
<feature type="region of interest" description="Disordered" evidence="6">
    <location>
        <begin position="118"/>
        <end position="150"/>
    </location>
</feature>
<feature type="region of interest" description="Disordered" evidence="6">
    <location>
        <begin position="293"/>
        <end position="335"/>
    </location>
</feature>
<feature type="domain" description="RRM" evidence="7">
    <location>
        <begin position="41"/>
        <end position="119"/>
    </location>
</feature>
<gene>
    <name evidence="8" type="ORF">NKR23_g10100</name>
</gene>
<keyword evidence="2" id="KW-0677">Repeat</keyword>
<proteinExistence type="predicted"/>
<feature type="compositionally biased region" description="Basic and acidic residues" evidence="6">
    <location>
        <begin position="27"/>
        <end position="42"/>
    </location>
</feature>
<feature type="compositionally biased region" description="Basic residues" evidence="6">
    <location>
        <begin position="685"/>
        <end position="697"/>
    </location>
</feature>
<evidence type="ECO:0000256" key="1">
    <source>
        <dbReference type="ARBA" id="ARBA00004123"/>
    </source>
</evidence>
<organism evidence="8 9">
    <name type="scientific">Pleurostoma richardsiae</name>
    <dbReference type="NCBI Taxonomy" id="41990"/>
    <lineage>
        <taxon>Eukaryota</taxon>
        <taxon>Fungi</taxon>
        <taxon>Dikarya</taxon>
        <taxon>Ascomycota</taxon>
        <taxon>Pezizomycotina</taxon>
        <taxon>Sordariomycetes</taxon>
        <taxon>Sordariomycetidae</taxon>
        <taxon>Calosphaeriales</taxon>
        <taxon>Pleurostomataceae</taxon>
        <taxon>Pleurostoma</taxon>
    </lineage>
</organism>
<evidence type="ECO:0000256" key="5">
    <source>
        <dbReference type="PROSITE-ProRule" id="PRU00176"/>
    </source>
</evidence>
<dbReference type="SUPFAM" id="SSF54928">
    <property type="entry name" value="RNA-binding domain, RBD"/>
    <property type="match status" value="3"/>
</dbReference>
<dbReference type="InterPro" id="IPR034808">
    <property type="entry name" value="Nop4p_RRM3"/>
</dbReference>
<feature type="compositionally biased region" description="Acidic residues" evidence="6">
    <location>
        <begin position="293"/>
        <end position="324"/>
    </location>
</feature>
<dbReference type="GO" id="GO:0005730">
    <property type="term" value="C:nucleolus"/>
    <property type="evidence" value="ECO:0007669"/>
    <property type="project" value="TreeGrafter"/>
</dbReference>
<feature type="compositionally biased region" description="Basic residues" evidence="6">
    <location>
        <begin position="727"/>
        <end position="745"/>
    </location>
</feature>
<dbReference type="AlphaFoldDB" id="A0AA38R3G9"/>
<dbReference type="InterPro" id="IPR051945">
    <property type="entry name" value="RRM_MRD1_RNA_proc_ribogen"/>
</dbReference>
<feature type="compositionally biased region" description="Basic and acidic residues" evidence="6">
    <location>
        <begin position="325"/>
        <end position="335"/>
    </location>
</feature>
<protein>
    <submittedName>
        <fullName evidence="8">RNA-binding domain-containing protein</fullName>
    </submittedName>
</protein>
<dbReference type="GO" id="GO:0003729">
    <property type="term" value="F:mRNA binding"/>
    <property type="evidence" value="ECO:0007669"/>
    <property type="project" value="TreeGrafter"/>
</dbReference>